<gene>
    <name evidence="1" type="ORF">C7445_12812</name>
</gene>
<dbReference type="InterPro" id="IPR009241">
    <property type="entry name" value="HigB-like"/>
</dbReference>
<proteinExistence type="predicted"/>
<reference evidence="1 2" key="1">
    <citation type="submission" date="2019-03" db="EMBL/GenBank/DDBJ databases">
        <title>Genomic Encyclopedia of Type Strains, Phase IV (KMG-IV): sequencing the most valuable type-strain genomes for metagenomic binning, comparative biology and taxonomic classification.</title>
        <authorList>
            <person name="Goeker M."/>
        </authorList>
    </citation>
    <scope>NUCLEOTIDE SEQUENCE [LARGE SCALE GENOMIC DNA]</scope>
    <source>
        <strain evidence="1 2">DSM 17974</strain>
    </source>
</reference>
<name>A0A4R8L8B1_9BACL</name>
<dbReference type="Pfam" id="PF05973">
    <property type="entry name" value="Gp49"/>
    <property type="match status" value="1"/>
</dbReference>
<accession>A0A4R8L8B1</accession>
<protein>
    <submittedName>
        <fullName evidence="1">Phage-related protein</fullName>
    </submittedName>
</protein>
<dbReference type="EMBL" id="SORF01000028">
    <property type="protein sequence ID" value="TDY38987.1"/>
    <property type="molecule type" value="Genomic_DNA"/>
</dbReference>
<sequence length="102" mass="12079">MPVKHRAKVLRSFALLKEFGPGIGDPHVENIVENIRCLRVKQGSDIFRVFFFTWVDRKLILLHGFSKKTQKTPPKEIERALRYRDDFLRQQKKAEKGRDNDE</sequence>
<evidence type="ECO:0000313" key="2">
    <source>
        <dbReference type="Proteomes" id="UP000294581"/>
    </source>
</evidence>
<organism evidence="1 2">
    <name type="scientific">Alicyclobacillus sacchari</name>
    <dbReference type="NCBI Taxonomy" id="392010"/>
    <lineage>
        <taxon>Bacteria</taxon>
        <taxon>Bacillati</taxon>
        <taxon>Bacillota</taxon>
        <taxon>Bacilli</taxon>
        <taxon>Bacillales</taxon>
        <taxon>Alicyclobacillaceae</taxon>
        <taxon>Alicyclobacillus</taxon>
    </lineage>
</organism>
<keyword evidence="2" id="KW-1185">Reference proteome</keyword>
<comment type="caution">
    <text evidence="1">The sequence shown here is derived from an EMBL/GenBank/DDBJ whole genome shotgun (WGS) entry which is preliminary data.</text>
</comment>
<dbReference type="Proteomes" id="UP000294581">
    <property type="component" value="Unassembled WGS sequence"/>
</dbReference>
<dbReference type="AlphaFoldDB" id="A0A4R8L8B1"/>
<evidence type="ECO:0000313" key="1">
    <source>
        <dbReference type="EMBL" id="TDY38987.1"/>
    </source>
</evidence>